<dbReference type="EMBL" id="OW240920">
    <property type="protein sequence ID" value="CAH2314951.1"/>
    <property type="molecule type" value="Genomic_DNA"/>
</dbReference>
<dbReference type="PANTHER" id="PTHR47577:SF2">
    <property type="entry name" value="THAP DOMAIN CONTAINING 9"/>
    <property type="match status" value="1"/>
</dbReference>
<name>A0AAD1SZ13_PELCU</name>
<keyword evidence="3" id="KW-1185">Reference proteome</keyword>
<proteinExistence type="predicted"/>
<sequence length="124" mass="13339">MDAPSSAVCAHLQDHLALLFNSIRASGGWNNNPSACQFQAIFRRLMVQCGVSPGETALKNGGLLIPSQGTVKVLRAAERVIHLASPMQASKVSAVTHIVLEEIGTEDVFLLGEHIEETRRHSLA</sequence>
<dbReference type="AlphaFoldDB" id="A0AAD1SZ13"/>
<gene>
    <name evidence="2" type="ORF">PECUL_23A039915</name>
</gene>
<feature type="domain" description="Transposable element P transposase-like RNase H C-terminal" evidence="1">
    <location>
        <begin position="13"/>
        <end position="43"/>
    </location>
</feature>
<accession>A0AAD1SZ13</accession>
<dbReference type="PANTHER" id="PTHR47577">
    <property type="entry name" value="THAP DOMAIN-CONTAINING PROTEIN 6"/>
    <property type="match status" value="1"/>
</dbReference>
<evidence type="ECO:0000259" key="1">
    <source>
        <dbReference type="Pfam" id="PF21789"/>
    </source>
</evidence>
<dbReference type="Pfam" id="PF21789">
    <property type="entry name" value="TNP-like_RNaseH_C"/>
    <property type="match status" value="1"/>
</dbReference>
<dbReference type="InterPro" id="IPR048367">
    <property type="entry name" value="TNP-like_RNaseH_C"/>
</dbReference>
<organism evidence="2 3">
    <name type="scientific">Pelobates cultripes</name>
    <name type="common">Western spadefoot toad</name>
    <dbReference type="NCBI Taxonomy" id="61616"/>
    <lineage>
        <taxon>Eukaryota</taxon>
        <taxon>Metazoa</taxon>
        <taxon>Chordata</taxon>
        <taxon>Craniata</taxon>
        <taxon>Vertebrata</taxon>
        <taxon>Euteleostomi</taxon>
        <taxon>Amphibia</taxon>
        <taxon>Batrachia</taxon>
        <taxon>Anura</taxon>
        <taxon>Pelobatoidea</taxon>
        <taxon>Pelobatidae</taxon>
        <taxon>Pelobates</taxon>
    </lineage>
</organism>
<evidence type="ECO:0000313" key="2">
    <source>
        <dbReference type="EMBL" id="CAH2314951.1"/>
    </source>
</evidence>
<dbReference type="Proteomes" id="UP001295444">
    <property type="component" value="Chromosome 09"/>
</dbReference>
<evidence type="ECO:0000313" key="3">
    <source>
        <dbReference type="Proteomes" id="UP001295444"/>
    </source>
</evidence>
<reference evidence="2" key="1">
    <citation type="submission" date="2022-03" db="EMBL/GenBank/DDBJ databases">
        <authorList>
            <person name="Alioto T."/>
            <person name="Alioto T."/>
            <person name="Gomez Garrido J."/>
        </authorList>
    </citation>
    <scope>NUCLEOTIDE SEQUENCE</scope>
</reference>
<protein>
    <recommendedName>
        <fullName evidence="1">Transposable element P transposase-like RNase H C-terminal domain-containing protein</fullName>
    </recommendedName>
</protein>